<accession>A0A0E9T6I2</accession>
<evidence type="ECO:0000313" key="1">
    <source>
        <dbReference type="EMBL" id="JAH48555.1"/>
    </source>
</evidence>
<organism evidence="1">
    <name type="scientific">Anguilla anguilla</name>
    <name type="common">European freshwater eel</name>
    <name type="synonym">Muraena anguilla</name>
    <dbReference type="NCBI Taxonomy" id="7936"/>
    <lineage>
        <taxon>Eukaryota</taxon>
        <taxon>Metazoa</taxon>
        <taxon>Chordata</taxon>
        <taxon>Craniata</taxon>
        <taxon>Vertebrata</taxon>
        <taxon>Euteleostomi</taxon>
        <taxon>Actinopterygii</taxon>
        <taxon>Neopterygii</taxon>
        <taxon>Teleostei</taxon>
        <taxon>Anguilliformes</taxon>
        <taxon>Anguillidae</taxon>
        <taxon>Anguilla</taxon>
    </lineage>
</organism>
<protein>
    <submittedName>
        <fullName evidence="1">Uncharacterized protein</fullName>
    </submittedName>
</protein>
<sequence>MKIKGAFSYPHFL</sequence>
<dbReference type="EMBL" id="GBXM01060022">
    <property type="protein sequence ID" value="JAH48555.1"/>
    <property type="molecule type" value="Transcribed_RNA"/>
</dbReference>
<proteinExistence type="predicted"/>
<name>A0A0E9T6I2_ANGAN</name>
<reference evidence="1" key="1">
    <citation type="submission" date="2014-11" db="EMBL/GenBank/DDBJ databases">
        <authorList>
            <person name="Amaro Gonzalez C."/>
        </authorList>
    </citation>
    <scope>NUCLEOTIDE SEQUENCE</scope>
</reference>
<reference evidence="1" key="2">
    <citation type="journal article" date="2015" name="Fish Shellfish Immunol.">
        <title>Early steps in the European eel (Anguilla anguilla)-Vibrio vulnificus interaction in the gills: Role of the RtxA13 toxin.</title>
        <authorList>
            <person name="Callol A."/>
            <person name="Pajuelo D."/>
            <person name="Ebbesson L."/>
            <person name="Teles M."/>
            <person name="MacKenzie S."/>
            <person name="Amaro C."/>
        </authorList>
    </citation>
    <scope>NUCLEOTIDE SEQUENCE</scope>
</reference>